<dbReference type="EMBL" id="WIXI01000041">
    <property type="protein sequence ID" value="MQY46606.1"/>
    <property type="molecule type" value="Genomic_DNA"/>
</dbReference>
<evidence type="ECO:0000313" key="2">
    <source>
        <dbReference type="Proteomes" id="UP000435138"/>
    </source>
</evidence>
<dbReference type="Proteomes" id="UP000435138">
    <property type="component" value="Unassembled WGS sequence"/>
</dbReference>
<sequence>MRAFFETTFGPNELEVLESALTQWRQTHCVNKDDPESELAAAIMISLFREGYRSLPNLLDAVGKHKGLCDLTAPSREL</sequence>
<dbReference type="RefSeq" id="WP_153354094.1">
    <property type="nucleotide sequence ID" value="NZ_JAYKOO010000006.1"/>
</dbReference>
<dbReference type="AlphaFoldDB" id="A0A6A8ABN3"/>
<evidence type="ECO:0000313" key="1">
    <source>
        <dbReference type="EMBL" id="MQY46606.1"/>
    </source>
</evidence>
<proteinExistence type="predicted"/>
<comment type="caution">
    <text evidence="1">The sequence shown here is derived from an EMBL/GenBank/DDBJ whole genome shotgun (WGS) entry which is preliminary data.</text>
</comment>
<keyword evidence="2" id="KW-1185">Reference proteome</keyword>
<accession>A0A6A8ABN3</accession>
<organism evidence="1 2">
    <name type="scientific">Endobacterium cereale</name>
    <dbReference type="NCBI Taxonomy" id="2663029"/>
    <lineage>
        <taxon>Bacteria</taxon>
        <taxon>Pseudomonadati</taxon>
        <taxon>Pseudomonadota</taxon>
        <taxon>Alphaproteobacteria</taxon>
        <taxon>Hyphomicrobiales</taxon>
        <taxon>Rhizobiaceae</taxon>
        <taxon>Endobacterium</taxon>
    </lineage>
</organism>
<gene>
    <name evidence="1" type="ORF">GAO09_11180</name>
</gene>
<reference evidence="1 2" key="1">
    <citation type="submission" date="2019-11" db="EMBL/GenBank/DDBJ databases">
        <title>Genome analysis of Rhizobacterium cereale a novel genus and species isolated from maize roots in North Spain.</title>
        <authorList>
            <person name="Menendez E."/>
            <person name="Flores-Felix J.D."/>
            <person name="Ramirez-Bahena M.-H."/>
            <person name="Igual J.M."/>
            <person name="Garcia-Fraile P."/>
            <person name="Peix A."/>
            <person name="Velazquez E."/>
        </authorList>
    </citation>
    <scope>NUCLEOTIDE SEQUENCE [LARGE SCALE GENOMIC DNA]</scope>
    <source>
        <strain evidence="1 2">RZME27</strain>
    </source>
</reference>
<name>A0A6A8ABN3_9HYPH</name>
<protein>
    <submittedName>
        <fullName evidence="1">Uncharacterized protein</fullName>
    </submittedName>
</protein>